<evidence type="ECO:0000256" key="2">
    <source>
        <dbReference type="ARBA" id="ARBA00022741"/>
    </source>
</evidence>
<evidence type="ECO:0000256" key="5">
    <source>
        <dbReference type="SAM" id="Phobius"/>
    </source>
</evidence>
<organism evidence="8 9">
    <name type="scientific">Desmospora profundinema</name>
    <dbReference type="NCBI Taxonomy" id="1571184"/>
    <lineage>
        <taxon>Bacteria</taxon>
        <taxon>Bacillati</taxon>
        <taxon>Bacillota</taxon>
        <taxon>Bacilli</taxon>
        <taxon>Bacillales</taxon>
        <taxon>Thermoactinomycetaceae</taxon>
        <taxon>Desmospora</taxon>
    </lineage>
</organism>
<dbReference type="Pfam" id="PF12555">
    <property type="entry name" value="SteA-like_C"/>
    <property type="match status" value="1"/>
</dbReference>
<evidence type="ECO:0000256" key="4">
    <source>
        <dbReference type="ARBA" id="ARBA00022840"/>
    </source>
</evidence>
<dbReference type="InterPro" id="IPR022215">
    <property type="entry name" value="SteA-like_C"/>
</dbReference>
<keyword evidence="1" id="KW-0808">Transferase</keyword>
<keyword evidence="9" id="KW-1185">Reference proteome</keyword>
<keyword evidence="4" id="KW-0067">ATP-binding</keyword>
<feature type="domain" description="SteA-like C-terminal" evidence="7">
    <location>
        <begin position="332"/>
        <end position="380"/>
    </location>
</feature>
<proteinExistence type="predicted"/>
<evidence type="ECO:0000313" key="8">
    <source>
        <dbReference type="EMBL" id="MDR6224634.1"/>
    </source>
</evidence>
<protein>
    <submittedName>
        <fullName evidence="8">Membrane-anchored protein</fullName>
    </submittedName>
</protein>
<sequence>MRGWREGLWHRKPVKGRVVVDPRTKRLVNRIRPGEIAVIHHRDLDEVAAEGLVSAKVAAVINAAASISGRYPAQGPRLLLEAGIPVLDSVGEAVIHRLSDGDEVKLAGEVLWLNDRQPLASGNRLTWIRWREKMEEAHQRLEHTLGPFIENTLDYAREERHWVARPLSLPPLRGQWRGRNVVVVIRGPGYAEDLYALRSFIRETDPFLIAVDGGADALLKYGWTPDLILGDMDSVSDRALRMAGELVVHAYPDGRAPGLERVERLGLSAHLLPSRGTSEDVALLVAFEGGAEWIVAVGTHSHMVDFLEKGREGMASTLLTRIKMGAKLVDAKGVSRLYQPRVSFARVAVLALASAMPVAALLWVHPRLFEMGRLCWTTLQIWLT</sequence>
<dbReference type="InterPro" id="IPR047795">
    <property type="entry name" value="Put_SteA-like"/>
</dbReference>
<dbReference type="NCBIfam" id="NF040608">
    <property type="entry name" value="division_SteA"/>
    <property type="match status" value="1"/>
</dbReference>
<dbReference type="SUPFAM" id="SSF63999">
    <property type="entry name" value="Thiamin pyrophosphokinase, catalytic domain"/>
    <property type="match status" value="1"/>
</dbReference>
<dbReference type="EMBL" id="JAVDQG010000001">
    <property type="protein sequence ID" value="MDR6224634.1"/>
    <property type="molecule type" value="Genomic_DNA"/>
</dbReference>
<evidence type="ECO:0000256" key="1">
    <source>
        <dbReference type="ARBA" id="ARBA00022679"/>
    </source>
</evidence>
<keyword evidence="5" id="KW-0812">Transmembrane</keyword>
<keyword evidence="5" id="KW-1133">Transmembrane helix</keyword>
<dbReference type="Proteomes" id="UP001185012">
    <property type="component" value="Unassembled WGS sequence"/>
</dbReference>
<gene>
    <name evidence="8" type="ORF">JOE21_000622</name>
</gene>
<evidence type="ECO:0000313" key="9">
    <source>
        <dbReference type="Proteomes" id="UP001185012"/>
    </source>
</evidence>
<feature type="transmembrane region" description="Helical" evidence="5">
    <location>
        <begin position="344"/>
        <end position="364"/>
    </location>
</feature>
<accession>A0ABU1IKH9</accession>
<dbReference type="InterPro" id="IPR007371">
    <property type="entry name" value="TPK_catalytic"/>
</dbReference>
<feature type="domain" description="Thiamin pyrophosphokinase catalytic" evidence="6">
    <location>
        <begin position="205"/>
        <end position="242"/>
    </location>
</feature>
<comment type="caution">
    <text evidence="8">The sequence shown here is derived from an EMBL/GenBank/DDBJ whole genome shotgun (WGS) entry which is preliminary data.</text>
</comment>
<reference evidence="8 9" key="1">
    <citation type="submission" date="2023-07" db="EMBL/GenBank/DDBJ databases">
        <title>Genomic Encyclopedia of Type Strains, Phase IV (KMG-IV): sequencing the most valuable type-strain genomes for metagenomic binning, comparative biology and taxonomic classification.</title>
        <authorList>
            <person name="Goeker M."/>
        </authorList>
    </citation>
    <scope>NUCLEOTIDE SEQUENCE [LARGE SCALE GENOMIC DNA]</scope>
    <source>
        <strain evidence="8 9">DSM 45903</strain>
    </source>
</reference>
<evidence type="ECO:0000259" key="6">
    <source>
        <dbReference type="Pfam" id="PF04263"/>
    </source>
</evidence>
<keyword evidence="3" id="KW-0418">Kinase</keyword>
<keyword evidence="5" id="KW-0472">Membrane</keyword>
<evidence type="ECO:0000256" key="3">
    <source>
        <dbReference type="ARBA" id="ARBA00022777"/>
    </source>
</evidence>
<dbReference type="InterPro" id="IPR036759">
    <property type="entry name" value="TPK_catalytic_sf"/>
</dbReference>
<name>A0ABU1IKH9_9BACL</name>
<dbReference type="Gene3D" id="3.40.50.10240">
    <property type="entry name" value="Thiamin pyrophosphokinase, catalytic domain"/>
    <property type="match status" value="1"/>
</dbReference>
<keyword evidence="2" id="KW-0547">Nucleotide-binding</keyword>
<evidence type="ECO:0000259" key="7">
    <source>
        <dbReference type="Pfam" id="PF12555"/>
    </source>
</evidence>
<dbReference type="RefSeq" id="WP_309862118.1">
    <property type="nucleotide sequence ID" value="NZ_JAVDQG010000001.1"/>
</dbReference>
<dbReference type="Pfam" id="PF04263">
    <property type="entry name" value="TPK_catalytic"/>
    <property type="match status" value="1"/>
</dbReference>